<evidence type="ECO:0000256" key="5">
    <source>
        <dbReference type="ARBA" id="ARBA00023157"/>
    </source>
</evidence>
<dbReference type="Ensembl" id="ENSSGRT00000103999.1">
    <property type="protein sequence ID" value="ENSSGRP00000097755.1"/>
    <property type="gene ID" value="ENSSGRG00000048785.1"/>
</dbReference>
<proteinExistence type="inferred from homology"/>
<keyword evidence="4 6" id="KW-0339">Growth factor</keyword>
<dbReference type="Gene3D" id="2.10.90.10">
    <property type="entry name" value="Cystine-knot cytokines"/>
    <property type="match status" value="1"/>
</dbReference>
<evidence type="ECO:0000256" key="4">
    <source>
        <dbReference type="ARBA" id="ARBA00023030"/>
    </source>
</evidence>
<reference evidence="9" key="2">
    <citation type="submission" date="2025-09" db="UniProtKB">
        <authorList>
            <consortium name="Ensembl"/>
        </authorList>
    </citation>
    <scope>IDENTIFICATION</scope>
</reference>
<organism evidence="9 10">
    <name type="scientific">Sinocyclocheilus grahami</name>
    <name type="common">Dianchi golden-line fish</name>
    <name type="synonym">Barbus grahami</name>
    <dbReference type="NCBI Taxonomy" id="75366"/>
    <lineage>
        <taxon>Eukaryota</taxon>
        <taxon>Metazoa</taxon>
        <taxon>Chordata</taxon>
        <taxon>Craniata</taxon>
        <taxon>Vertebrata</taxon>
        <taxon>Euteleostomi</taxon>
        <taxon>Actinopterygii</taxon>
        <taxon>Neopterygii</taxon>
        <taxon>Teleostei</taxon>
        <taxon>Ostariophysi</taxon>
        <taxon>Cypriniformes</taxon>
        <taxon>Cyprinidae</taxon>
        <taxon>Cyprininae</taxon>
        <taxon>Sinocyclocheilus</taxon>
    </lineage>
</organism>
<dbReference type="PROSITE" id="PS51362">
    <property type="entry name" value="TGF_BETA_2"/>
    <property type="match status" value="1"/>
</dbReference>
<dbReference type="Proteomes" id="UP000472262">
    <property type="component" value="Unassembled WGS sequence"/>
</dbReference>
<comment type="similarity">
    <text evidence="2 6">Belongs to the TGF-beta family.</text>
</comment>
<name>A0A672S7T4_SINGR</name>
<evidence type="ECO:0000313" key="9">
    <source>
        <dbReference type="Ensembl" id="ENSSGRP00000097755.1"/>
    </source>
</evidence>
<protein>
    <submittedName>
        <fullName evidence="9">Bone morphogenetic protein 8A-like</fullName>
    </submittedName>
</protein>
<evidence type="ECO:0000256" key="6">
    <source>
        <dbReference type="RuleBase" id="RU000354"/>
    </source>
</evidence>
<dbReference type="FunFam" id="2.10.90.10:FF:000020">
    <property type="entry name" value="bone morphogenetic protein 8B"/>
    <property type="match status" value="1"/>
</dbReference>
<dbReference type="Pfam" id="PF00019">
    <property type="entry name" value="TGF_beta"/>
    <property type="match status" value="1"/>
</dbReference>
<dbReference type="CDD" id="cd19398">
    <property type="entry name" value="TGF_beta_BMP8"/>
    <property type="match status" value="1"/>
</dbReference>
<dbReference type="SUPFAM" id="SSF57501">
    <property type="entry name" value="Cystine-knot cytokines"/>
    <property type="match status" value="1"/>
</dbReference>
<dbReference type="GO" id="GO:0008083">
    <property type="term" value="F:growth factor activity"/>
    <property type="evidence" value="ECO:0007669"/>
    <property type="project" value="UniProtKB-KW"/>
</dbReference>
<evidence type="ECO:0000259" key="8">
    <source>
        <dbReference type="PROSITE" id="PS51362"/>
    </source>
</evidence>
<feature type="domain" description="TGF-beta family profile" evidence="8">
    <location>
        <begin position="292"/>
        <end position="422"/>
    </location>
</feature>
<gene>
    <name evidence="9" type="primary">LOC107564489</name>
</gene>
<sequence length="422" mass="47967">MDKQECVVEFVSSHRSRGRKESSGSRTRGHQRLFPLPVLLPLCMLLCVWAQVEGVVHSSFRRLSGREKKEMQKEILSILGLPGRPRPHSPLRPPSSAPLFMLDLYHVVSSEADDGPGLGFTPEGVSHAALPTLSTHTPPLGTVVSEADTVMSFVNLVEQEKDLLQPRPYWKEFRFDLTPLPQGETVTAAEFRIYKTLTVGWRANRTLHISVYEIQREKRHRSQSYMIIYTYLYFDLLKQNTVSVMDRSLSAAWVGLVGRRGPRSKQPFMVTFFRASQAPCRPPRALRHNNPRKKKPKYDLPHPNRPGIFDQNHARSGRQACKKHELYVSFSDLGWKDWVLAPTGYSAYYCDGECDYPLGSCMNATNHAMIQLLVHLLRPDEVPKACCAPTKLSPISVLFYDDNNNVILKKHRNMVVKNCGCL</sequence>
<evidence type="ECO:0000256" key="2">
    <source>
        <dbReference type="ARBA" id="ARBA00006656"/>
    </source>
</evidence>
<evidence type="ECO:0000256" key="1">
    <source>
        <dbReference type="ARBA" id="ARBA00004613"/>
    </source>
</evidence>
<evidence type="ECO:0000256" key="3">
    <source>
        <dbReference type="ARBA" id="ARBA00022525"/>
    </source>
</evidence>
<dbReference type="GO" id="GO:0005615">
    <property type="term" value="C:extracellular space"/>
    <property type="evidence" value="ECO:0007669"/>
    <property type="project" value="TreeGrafter"/>
</dbReference>
<dbReference type="GO" id="GO:0005125">
    <property type="term" value="F:cytokine activity"/>
    <property type="evidence" value="ECO:0007669"/>
    <property type="project" value="TreeGrafter"/>
</dbReference>
<keyword evidence="5" id="KW-1015">Disulfide bond</keyword>
<dbReference type="Pfam" id="PF00688">
    <property type="entry name" value="TGFb_propeptide"/>
    <property type="match status" value="1"/>
</dbReference>
<evidence type="ECO:0000313" key="10">
    <source>
        <dbReference type="Proteomes" id="UP000472262"/>
    </source>
</evidence>
<dbReference type="SMART" id="SM00204">
    <property type="entry name" value="TGFB"/>
    <property type="match status" value="1"/>
</dbReference>
<dbReference type="InterPro" id="IPR001111">
    <property type="entry name" value="TGF-b_propeptide"/>
</dbReference>
<evidence type="ECO:0000256" key="7">
    <source>
        <dbReference type="SAM" id="MobiDB-lite"/>
    </source>
</evidence>
<comment type="subcellular location">
    <subcellularLocation>
        <location evidence="1">Secreted</location>
    </subcellularLocation>
</comment>
<dbReference type="InterPro" id="IPR029034">
    <property type="entry name" value="Cystine-knot_cytokine"/>
</dbReference>
<dbReference type="PANTHER" id="PTHR11848:SF119">
    <property type="entry name" value="TGF-BETA FAMILY PROFILE DOMAIN-CONTAINING PROTEIN"/>
    <property type="match status" value="1"/>
</dbReference>
<feature type="region of interest" description="Disordered" evidence="7">
    <location>
        <begin position="280"/>
        <end position="307"/>
    </location>
</feature>
<dbReference type="AlphaFoldDB" id="A0A672S7T4"/>
<keyword evidence="3" id="KW-0964">Secreted</keyword>
<dbReference type="InterPro" id="IPR017948">
    <property type="entry name" value="TGFb_CS"/>
</dbReference>
<dbReference type="Gene3D" id="2.60.120.970">
    <property type="match status" value="1"/>
</dbReference>
<reference evidence="9" key="1">
    <citation type="submission" date="2025-08" db="UniProtKB">
        <authorList>
            <consortium name="Ensembl"/>
        </authorList>
    </citation>
    <scope>IDENTIFICATION</scope>
</reference>
<dbReference type="InterPro" id="IPR015615">
    <property type="entry name" value="TGF-beta-rel"/>
</dbReference>
<keyword evidence="10" id="KW-1185">Reference proteome</keyword>
<dbReference type="PROSITE" id="PS00250">
    <property type="entry name" value="TGF_BETA_1"/>
    <property type="match status" value="1"/>
</dbReference>
<dbReference type="PANTHER" id="PTHR11848">
    <property type="entry name" value="TGF-BETA FAMILY"/>
    <property type="match status" value="1"/>
</dbReference>
<accession>A0A672S7T4</accession>
<feature type="compositionally biased region" description="Basic residues" evidence="7">
    <location>
        <begin position="284"/>
        <end position="296"/>
    </location>
</feature>
<dbReference type="InterPro" id="IPR001839">
    <property type="entry name" value="TGF-b_C"/>
</dbReference>